<gene>
    <name evidence="5" type="ORF">SAMN05444280_12643</name>
</gene>
<dbReference type="Gene3D" id="1.10.3630.10">
    <property type="entry name" value="yeast vps74-n-term truncation variant domain like"/>
    <property type="match status" value="1"/>
</dbReference>
<keyword evidence="4" id="KW-0472">Membrane</keyword>
<evidence type="ECO:0000313" key="5">
    <source>
        <dbReference type="EMBL" id="SHJ68765.1"/>
    </source>
</evidence>
<reference evidence="5 6" key="1">
    <citation type="submission" date="2016-11" db="EMBL/GenBank/DDBJ databases">
        <authorList>
            <person name="Jaros S."/>
            <person name="Januszkiewicz K."/>
            <person name="Wedrychowicz H."/>
        </authorList>
    </citation>
    <scope>NUCLEOTIDE SEQUENCE [LARGE SCALE GENOMIC DNA]</scope>
    <source>
        <strain evidence="5 6">DSM 27063</strain>
    </source>
</reference>
<keyword evidence="2" id="KW-0333">Golgi apparatus</keyword>
<dbReference type="GO" id="GO:0070273">
    <property type="term" value="F:phosphatidylinositol-4-phosphate binding"/>
    <property type="evidence" value="ECO:0007669"/>
    <property type="project" value="InterPro"/>
</dbReference>
<protein>
    <submittedName>
        <fullName evidence="5">Golgi phosphoprotein 3 (GPP34)</fullName>
    </submittedName>
</protein>
<organism evidence="5 6">
    <name type="scientific">Tangfeifania diversioriginum</name>
    <dbReference type="NCBI Taxonomy" id="1168035"/>
    <lineage>
        <taxon>Bacteria</taxon>
        <taxon>Pseudomonadati</taxon>
        <taxon>Bacteroidota</taxon>
        <taxon>Bacteroidia</taxon>
        <taxon>Marinilabiliales</taxon>
        <taxon>Prolixibacteraceae</taxon>
        <taxon>Tangfeifania</taxon>
    </lineage>
</organism>
<dbReference type="OrthoDB" id="1120873at2"/>
<evidence type="ECO:0000256" key="2">
    <source>
        <dbReference type="ARBA" id="ARBA00023034"/>
    </source>
</evidence>
<evidence type="ECO:0000256" key="4">
    <source>
        <dbReference type="ARBA" id="ARBA00023136"/>
    </source>
</evidence>
<evidence type="ECO:0000313" key="6">
    <source>
        <dbReference type="Proteomes" id="UP000184050"/>
    </source>
</evidence>
<dbReference type="AlphaFoldDB" id="A0A1M6LCE7"/>
<dbReference type="InterPro" id="IPR038261">
    <property type="entry name" value="GPP34-like_sf"/>
</dbReference>
<keyword evidence="3" id="KW-0446">Lipid-binding</keyword>
<evidence type="ECO:0000256" key="1">
    <source>
        <dbReference type="ARBA" id="ARBA00004255"/>
    </source>
</evidence>
<accession>A0A1M6LCE7</accession>
<name>A0A1M6LCE7_9BACT</name>
<dbReference type="RefSeq" id="WP_073171493.1">
    <property type="nucleotide sequence ID" value="NZ_FQZE01000026.1"/>
</dbReference>
<keyword evidence="6" id="KW-1185">Reference proteome</keyword>
<evidence type="ECO:0000256" key="3">
    <source>
        <dbReference type="ARBA" id="ARBA00023121"/>
    </source>
</evidence>
<sequence length="225" mass="25755">MEKTLSLSEKLFVLAVHPEKGGIIYTSATSMNYVLPGAIMLELFMNGNIVFENKRIIVKNGKAENELHHLLLEKLNTQKKPQKISRWLNKFSYSQKKIRKQLQKNLTRKGIIRMEEKSFLFFRWKKPVLTKKQVVYHLRGEIENQIFKGKADENEIMLLSMFQTTGLMKRIFPDKQKRKKARLQLKKMMVENQVSAEVAEAIKAVQAVAVSVATTSAATSAVTSG</sequence>
<dbReference type="GO" id="GO:0005737">
    <property type="term" value="C:cytoplasm"/>
    <property type="evidence" value="ECO:0007669"/>
    <property type="project" value="UniProtKB-ARBA"/>
</dbReference>
<proteinExistence type="predicted"/>
<dbReference type="GO" id="GO:0012505">
    <property type="term" value="C:endomembrane system"/>
    <property type="evidence" value="ECO:0007669"/>
    <property type="project" value="UniProtKB-ARBA"/>
</dbReference>
<dbReference type="Pfam" id="PF05719">
    <property type="entry name" value="GPP34"/>
    <property type="match status" value="1"/>
</dbReference>
<dbReference type="STRING" id="1168035.SAMN05444280_12643"/>
<dbReference type="InterPro" id="IPR008628">
    <property type="entry name" value="GPP34-like"/>
</dbReference>
<dbReference type="EMBL" id="FQZE01000026">
    <property type="protein sequence ID" value="SHJ68765.1"/>
    <property type="molecule type" value="Genomic_DNA"/>
</dbReference>
<comment type="subcellular location">
    <subcellularLocation>
        <location evidence="1">Golgi apparatus membrane</location>
        <topology evidence="1">Peripheral membrane protein</topology>
        <orientation evidence="1">Cytoplasmic side</orientation>
    </subcellularLocation>
</comment>
<dbReference type="Proteomes" id="UP000184050">
    <property type="component" value="Unassembled WGS sequence"/>
</dbReference>